<organism evidence="1">
    <name type="scientific">Neobacillus citreus</name>
    <dbReference type="NCBI Taxonomy" id="2833578"/>
    <lineage>
        <taxon>Bacteria</taxon>
        <taxon>Bacillati</taxon>
        <taxon>Bacillota</taxon>
        <taxon>Bacilli</taxon>
        <taxon>Bacillales</taxon>
        <taxon>Bacillaceae</taxon>
        <taxon>Neobacillus</taxon>
    </lineage>
</organism>
<evidence type="ECO:0000313" key="3">
    <source>
        <dbReference type="Proteomes" id="UP000677265"/>
    </source>
</evidence>
<keyword evidence="3" id="KW-1185">Reference proteome</keyword>
<reference evidence="1" key="1">
    <citation type="submission" date="2021-05" db="EMBL/GenBank/DDBJ databases">
        <title>Novel Bacillus species.</title>
        <authorList>
            <person name="Liu G."/>
        </authorList>
    </citation>
    <scope>NUCLEOTIDE SEQUENCE</scope>
    <source>
        <strain evidence="1 3">FJAT-50051</strain>
    </source>
</reference>
<dbReference type="Proteomes" id="UP000677265">
    <property type="component" value="Unassembled WGS sequence"/>
</dbReference>
<gene>
    <name evidence="2" type="ORF">KHB02_018810</name>
    <name evidence="1" type="ORF">KHB02_31980</name>
</gene>
<dbReference type="Pfam" id="PF11148">
    <property type="entry name" value="DUF2922"/>
    <property type="match status" value="1"/>
</dbReference>
<dbReference type="RefSeq" id="WP_213145814.1">
    <property type="nucleotide sequence ID" value="NZ_JAGYPE020000038.1"/>
</dbReference>
<dbReference type="EMBL" id="JAGYPE020000038">
    <property type="protein sequence ID" value="MCH6267574.1"/>
    <property type="molecule type" value="Genomic_DNA"/>
</dbReference>
<dbReference type="EMBL" id="JAGYPE010000006">
    <property type="protein sequence ID" value="MBS4186014.1"/>
    <property type="molecule type" value="Genomic_DNA"/>
</dbReference>
<dbReference type="InterPro" id="IPR021321">
    <property type="entry name" value="DUF2922"/>
</dbReference>
<protein>
    <submittedName>
        <fullName evidence="1">DUF2922 domain-containing protein</fullName>
    </submittedName>
</protein>
<name>A0A942T497_9BACI</name>
<sequence length="72" mass="7880">MAKTLELMFGTEFGKTARIAVDNPKEPIDEAAVKQSMEQIIAADVFTSASGRYVSSKGARVVDRNVVEYEIV</sequence>
<evidence type="ECO:0000313" key="2">
    <source>
        <dbReference type="EMBL" id="MCH6267574.1"/>
    </source>
</evidence>
<evidence type="ECO:0000313" key="1">
    <source>
        <dbReference type="EMBL" id="MBS4186014.1"/>
    </source>
</evidence>
<comment type="caution">
    <text evidence="1">The sequence shown here is derived from an EMBL/GenBank/DDBJ whole genome shotgun (WGS) entry which is preliminary data.</text>
</comment>
<accession>A0A942T497</accession>
<dbReference type="AlphaFoldDB" id="A0A942T497"/>
<proteinExistence type="predicted"/>